<dbReference type="EMBL" id="CP036268">
    <property type="protein sequence ID" value="QDT36909.1"/>
    <property type="molecule type" value="Genomic_DNA"/>
</dbReference>
<keyword evidence="1" id="KW-0472">Membrane</keyword>
<dbReference type="KEGG" id="svp:Pan189_12730"/>
<evidence type="ECO:0000259" key="2">
    <source>
        <dbReference type="Pfam" id="PF07596"/>
    </source>
</evidence>
<keyword evidence="1" id="KW-0812">Transmembrane</keyword>
<dbReference type="Proteomes" id="UP000317318">
    <property type="component" value="Chromosome"/>
</dbReference>
<dbReference type="PANTHER" id="PTHR30093:SF2">
    <property type="entry name" value="TYPE II SECRETION SYSTEM PROTEIN H"/>
    <property type="match status" value="1"/>
</dbReference>
<dbReference type="PANTHER" id="PTHR30093">
    <property type="entry name" value="GENERAL SECRETION PATHWAY PROTEIN G"/>
    <property type="match status" value="1"/>
</dbReference>
<dbReference type="SUPFAM" id="SSF54523">
    <property type="entry name" value="Pili subunits"/>
    <property type="match status" value="1"/>
</dbReference>
<sequence length="347" mass="37588">MRFHNGIRQSRVGFTLIELLVVIAIIAILIALLLPAVQQAREAARRSQCKNNLKQMALAMHNYHATHSVLPLTSFNLGSNPAPGTRHTGFSPQAQILPYLEQANLYDLIDFDEPLLNVALPPWATNLNTVHEVAARTRVDTFLCPSDPAQVLFDDGGTLYAGHNYMVNLGSGRVRSYYDSAPDPADLCDGLFYRGSRIKFRDITDGLSNTVLLAETTGGAKVGSIPGATAVTDVRTQMKRVDSDPPGGPLADDLWALPFDSADGRRGGSWIRGLGYFVYVTGFRGPNSPEPDVANHGNGLVTPRSYHTGGANLALADGSVRFVSDSVDLETFRNAFARDDGQVMGEF</sequence>
<dbReference type="InterPro" id="IPR012902">
    <property type="entry name" value="N_methyl_site"/>
</dbReference>
<feature type="transmembrane region" description="Helical" evidence="1">
    <location>
        <begin position="12"/>
        <end position="37"/>
    </location>
</feature>
<name>A0A517QZ40_9PLAN</name>
<organism evidence="3 4">
    <name type="scientific">Stratiformator vulcanicus</name>
    <dbReference type="NCBI Taxonomy" id="2527980"/>
    <lineage>
        <taxon>Bacteria</taxon>
        <taxon>Pseudomonadati</taxon>
        <taxon>Planctomycetota</taxon>
        <taxon>Planctomycetia</taxon>
        <taxon>Planctomycetales</taxon>
        <taxon>Planctomycetaceae</taxon>
        <taxon>Stratiformator</taxon>
    </lineage>
</organism>
<evidence type="ECO:0000256" key="1">
    <source>
        <dbReference type="SAM" id="Phobius"/>
    </source>
</evidence>
<keyword evidence="4" id="KW-1185">Reference proteome</keyword>
<keyword evidence="1" id="KW-1133">Transmembrane helix</keyword>
<feature type="domain" description="DUF1559" evidence="2">
    <location>
        <begin position="38"/>
        <end position="330"/>
    </location>
</feature>
<dbReference type="InterPro" id="IPR011453">
    <property type="entry name" value="DUF1559"/>
</dbReference>
<dbReference type="Pfam" id="PF07596">
    <property type="entry name" value="SBP_bac_10"/>
    <property type="match status" value="1"/>
</dbReference>
<dbReference type="Gene3D" id="3.30.700.10">
    <property type="entry name" value="Glycoprotein, Type 4 Pilin"/>
    <property type="match status" value="1"/>
</dbReference>
<accession>A0A517QZ40</accession>
<dbReference type="RefSeq" id="WP_310821160.1">
    <property type="nucleotide sequence ID" value="NZ_CP036268.1"/>
</dbReference>
<gene>
    <name evidence="3" type="primary">xcpT_5</name>
    <name evidence="3" type="ORF">Pan189_12730</name>
</gene>
<dbReference type="InterPro" id="IPR027558">
    <property type="entry name" value="Pre_pil_HX9DG_C"/>
</dbReference>
<proteinExistence type="predicted"/>
<evidence type="ECO:0000313" key="3">
    <source>
        <dbReference type="EMBL" id="QDT36909.1"/>
    </source>
</evidence>
<dbReference type="InterPro" id="IPR045584">
    <property type="entry name" value="Pilin-like"/>
</dbReference>
<protein>
    <submittedName>
        <fullName evidence="3">Type II secretion system protein G</fullName>
    </submittedName>
</protein>
<reference evidence="3 4" key="1">
    <citation type="submission" date="2019-02" db="EMBL/GenBank/DDBJ databases">
        <title>Deep-cultivation of Planctomycetes and their phenomic and genomic characterization uncovers novel biology.</title>
        <authorList>
            <person name="Wiegand S."/>
            <person name="Jogler M."/>
            <person name="Boedeker C."/>
            <person name="Pinto D."/>
            <person name="Vollmers J."/>
            <person name="Rivas-Marin E."/>
            <person name="Kohn T."/>
            <person name="Peeters S.H."/>
            <person name="Heuer A."/>
            <person name="Rast P."/>
            <person name="Oberbeckmann S."/>
            <person name="Bunk B."/>
            <person name="Jeske O."/>
            <person name="Meyerdierks A."/>
            <person name="Storesund J.E."/>
            <person name="Kallscheuer N."/>
            <person name="Luecker S."/>
            <person name="Lage O.M."/>
            <person name="Pohl T."/>
            <person name="Merkel B.J."/>
            <person name="Hornburger P."/>
            <person name="Mueller R.-W."/>
            <person name="Bruemmer F."/>
            <person name="Labrenz M."/>
            <person name="Spormann A.M."/>
            <person name="Op den Camp H."/>
            <person name="Overmann J."/>
            <person name="Amann R."/>
            <person name="Jetten M.S.M."/>
            <person name="Mascher T."/>
            <person name="Medema M.H."/>
            <person name="Devos D.P."/>
            <person name="Kaster A.-K."/>
            <person name="Ovreas L."/>
            <person name="Rohde M."/>
            <person name="Galperin M.Y."/>
            <person name="Jogler C."/>
        </authorList>
    </citation>
    <scope>NUCLEOTIDE SEQUENCE [LARGE SCALE GENOMIC DNA]</scope>
    <source>
        <strain evidence="3 4">Pan189</strain>
    </source>
</reference>
<dbReference type="Pfam" id="PF07963">
    <property type="entry name" value="N_methyl"/>
    <property type="match status" value="1"/>
</dbReference>
<evidence type="ECO:0000313" key="4">
    <source>
        <dbReference type="Proteomes" id="UP000317318"/>
    </source>
</evidence>
<dbReference type="AlphaFoldDB" id="A0A517QZ40"/>
<dbReference type="NCBIfam" id="TIGR04294">
    <property type="entry name" value="pre_pil_HX9DG"/>
    <property type="match status" value="1"/>
</dbReference>
<dbReference type="NCBIfam" id="TIGR02532">
    <property type="entry name" value="IV_pilin_GFxxxE"/>
    <property type="match status" value="1"/>
</dbReference>